<dbReference type="GO" id="GO:0016567">
    <property type="term" value="P:protein ubiquitination"/>
    <property type="evidence" value="ECO:0007669"/>
    <property type="project" value="TreeGrafter"/>
</dbReference>
<organism evidence="2 3">
    <name type="scientific">Actinoplanes derwentensis</name>
    <dbReference type="NCBI Taxonomy" id="113562"/>
    <lineage>
        <taxon>Bacteria</taxon>
        <taxon>Bacillati</taxon>
        <taxon>Actinomycetota</taxon>
        <taxon>Actinomycetes</taxon>
        <taxon>Micromonosporales</taxon>
        <taxon>Micromonosporaceae</taxon>
        <taxon>Actinoplanes</taxon>
    </lineage>
</organism>
<dbReference type="PROSITE" id="PS51015">
    <property type="entry name" value="YDG"/>
    <property type="match status" value="1"/>
</dbReference>
<feature type="domain" description="YDG" evidence="1">
    <location>
        <begin position="7"/>
        <end position="148"/>
    </location>
</feature>
<dbReference type="SUPFAM" id="SSF88697">
    <property type="entry name" value="PUA domain-like"/>
    <property type="match status" value="1"/>
</dbReference>
<evidence type="ECO:0000259" key="1">
    <source>
        <dbReference type="PROSITE" id="PS51015"/>
    </source>
</evidence>
<sequence>MPERTYGEIVGYPSGSTFVNRVDLAESGVHRPRQAGICGGQDGAESIVVSGGYVDDEDDGDELIYTGQGGRDPNTGKQIAHQELTLGNAGLARSQMEGYLVRVVRGSGGDRQHSPAHGLRYDGLFRVTNFWHDTGRDGFRVWRFHLTAHGESSVPSDDEAELPQTAVDRMSTTIQRLVRSTAVARQVKKLHDYECQACGLRIDTPGGLYAEAAHIRALGRPHDGPDVMSNVLCLCPNHHVMFDTGTIYIDADWTVRTSVNRQAVGELRRHPRHPVDAAQLAYHRAHHAL</sequence>
<dbReference type="PANTHER" id="PTHR14140:SF27">
    <property type="entry name" value="OS04G0289800 PROTEIN"/>
    <property type="match status" value="1"/>
</dbReference>
<dbReference type="CDD" id="cd00085">
    <property type="entry name" value="HNHc"/>
    <property type="match status" value="1"/>
</dbReference>
<dbReference type="Pfam" id="PF02182">
    <property type="entry name" value="SAD_SRA"/>
    <property type="match status" value="1"/>
</dbReference>
<dbReference type="InterPro" id="IPR045134">
    <property type="entry name" value="UHRF1/2-like"/>
</dbReference>
<name>A0A1H2CXU3_9ACTN</name>
<dbReference type="Pfam" id="PF13391">
    <property type="entry name" value="HNH_2"/>
    <property type="match status" value="1"/>
</dbReference>
<dbReference type="InterPro" id="IPR003105">
    <property type="entry name" value="SRA_YDG"/>
</dbReference>
<accession>A0A1H2CXU3</accession>
<dbReference type="AlphaFoldDB" id="A0A1H2CXU3"/>
<dbReference type="InterPro" id="IPR036987">
    <property type="entry name" value="SRA-YDG_sf"/>
</dbReference>
<evidence type="ECO:0000313" key="3">
    <source>
        <dbReference type="Proteomes" id="UP000198688"/>
    </source>
</evidence>
<evidence type="ECO:0000313" key="2">
    <source>
        <dbReference type="EMBL" id="SDT75032.1"/>
    </source>
</evidence>
<keyword evidence="2" id="KW-0255">Endonuclease</keyword>
<keyword evidence="2" id="KW-0540">Nuclease</keyword>
<protein>
    <submittedName>
        <fullName evidence="2">Putative restriction endonuclease</fullName>
    </submittedName>
</protein>
<dbReference type="GO" id="GO:0004519">
    <property type="term" value="F:endonuclease activity"/>
    <property type="evidence" value="ECO:0007669"/>
    <property type="project" value="UniProtKB-KW"/>
</dbReference>
<proteinExistence type="predicted"/>
<keyword evidence="3" id="KW-1185">Reference proteome</keyword>
<dbReference type="RefSeq" id="WP_092551379.1">
    <property type="nucleotide sequence ID" value="NZ_BOMJ01000007.1"/>
</dbReference>
<dbReference type="STRING" id="113562.SAMN04489716_7172"/>
<dbReference type="GO" id="GO:0044027">
    <property type="term" value="P:negative regulation of gene expression via chromosomal CpG island methylation"/>
    <property type="evidence" value="ECO:0007669"/>
    <property type="project" value="TreeGrafter"/>
</dbReference>
<reference evidence="2 3" key="1">
    <citation type="submission" date="2016-10" db="EMBL/GenBank/DDBJ databases">
        <authorList>
            <person name="de Groot N.N."/>
        </authorList>
    </citation>
    <scope>NUCLEOTIDE SEQUENCE [LARGE SCALE GENOMIC DNA]</scope>
    <source>
        <strain evidence="2 3">DSM 43941</strain>
    </source>
</reference>
<dbReference type="SMART" id="SM00466">
    <property type="entry name" value="SRA"/>
    <property type="match status" value="1"/>
</dbReference>
<dbReference type="GO" id="GO:0061630">
    <property type="term" value="F:ubiquitin protein ligase activity"/>
    <property type="evidence" value="ECO:0007669"/>
    <property type="project" value="TreeGrafter"/>
</dbReference>
<gene>
    <name evidence="2" type="ORF">SAMN04489716_7172</name>
</gene>
<dbReference type="Gene3D" id="2.30.280.10">
    <property type="entry name" value="SRA-YDG"/>
    <property type="match status" value="1"/>
</dbReference>
<dbReference type="InterPro" id="IPR015947">
    <property type="entry name" value="PUA-like_sf"/>
</dbReference>
<dbReference type="Proteomes" id="UP000198688">
    <property type="component" value="Chromosome I"/>
</dbReference>
<keyword evidence="2" id="KW-0378">Hydrolase</keyword>
<dbReference type="InterPro" id="IPR003615">
    <property type="entry name" value="HNH_nuc"/>
</dbReference>
<dbReference type="EMBL" id="LT629758">
    <property type="protein sequence ID" value="SDT75032.1"/>
    <property type="molecule type" value="Genomic_DNA"/>
</dbReference>
<dbReference type="OrthoDB" id="4464809at2"/>
<dbReference type="PANTHER" id="PTHR14140">
    <property type="entry name" value="E3 UBIQUITIN-PROTEIN LIGASE UHRF-RELATED"/>
    <property type="match status" value="1"/>
</dbReference>